<dbReference type="GO" id="GO:0009435">
    <property type="term" value="P:NAD+ biosynthetic process"/>
    <property type="evidence" value="ECO:0007669"/>
    <property type="project" value="UniProtKB-UniPathway"/>
</dbReference>
<feature type="binding site" evidence="7">
    <location>
        <begin position="231"/>
        <end position="233"/>
    </location>
    <ligand>
        <name>substrate</name>
    </ligand>
</feature>
<dbReference type="Pfam" id="PF01729">
    <property type="entry name" value="QRPTase_C"/>
    <property type="match status" value="1"/>
</dbReference>
<dbReference type="UniPathway" id="UPA00253">
    <property type="reaction ID" value="UER00331"/>
</dbReference>
<dbReference type="EC" id="2.4.2.19" evidence="6"/>
<protein>
    <recommendedName>
        <fullName evidence="6">Nicotinate-nucleotide pyrophosphorylase [carboxylating]</fullName>
        <ecNumber evidence="6">2.4.2.19</ecNumber>
    </recommendedName>
    <alternativeName>
        <fullName evidence="6">Quinolinate phosphoribosyltransferase [decarboxylating]</fullName>
    </alternativeName>
</protein>
<dbReference type="GeneID" id="11971197"/>
<dbReference type="AlphaFoldDB" id="H8I6Z8"/>
<dbReference type="SUPFAM" id="SSF51690">
    <property type="entry name" value="Nicotinate/Quinolinate PRTase C-terminal domain-like"/>
    <property type="match status" value="1"/>
</dbReference>
<dbReference type="InterPro" id="IPR013785">
    <property type="entry name" value="Aldolase_TIM"/>
</dbReference>
<dbReference type="EMBL" id="CP003243">
    <property type="protein sequence ID" value="AFC99828.1"/>
    <property type="molecule type" value="Genomic_DNA"/>
</dbReference>
<dbReference type="InterPro" id="IPR004393">
    <property type="entry name" value="NadC"/>
</dbReference>
<evidence type="ECO:0000313" key="11">
    <source>
        <dbReference type="Proteomes" id="UP000005233"/>
    </source>
</evidence>
<feature type="binding site" evidence="7">
    <location>
        <position position="205"/>
    </location>
    <ligand>
        <name>substrate</name>
    </ligand>
</feature>
<comment type="function">
    <text evidence="6">Involved in the catabolism of quinolinic acid (QA).</text>
</comment>
<dbReference type="NCBIfam" id="TIGR00078">
    <property type="entry name" value="nadC"/>
    <property type="match status" value="1"/>
</dbReference>
<dbReference type="FunFam" id="3.20.20.70:FF:000030">
    <property type="entry name" value="Nicotinate-nucleotide pyrophosphorylase, carboxylating"/>
    <property type="match status" value="1"/>
</dbReference>
<dbReference type="InterPro" id="IPR002638">
    <property type="entry name" value="Quinolinate_PRibosylTrfase_C"/>
</dbReference>
<evidence type="ECO:0000259" key="8">
    <source>
        <dbReference type="Pfam" id="PF01729"/>
    </source>
</evidence>
<dbReference type="Pfam" id="PF02749">
    <property type="entry name" value="QRPTase_N"/>
    <property type="match status" value="1"/>
</dbReference>
<dbReference type="PANTHER" id="PTHR32179:SF3">
    <property type="entry name" value="NICOTINATE-NUCLEOTIDE PYROPHOSPHORYLASE [CARBOXYLATING]"/>
    <property type="match status" value="1"/>
</dbReference>
<dbReference type="Proteomes" id="UP000005233">
    <property type="component" value="Chromosome"/>
</dbReference>
<feature type="binding site" evidence="7">
    <location>
        <position position="145"/>
    </location>
    <ligand>
        <name>substrate</name>
    </ligand>
</feature>
<accession>H8I6Z8</accession>
<dbReference type="GO" id="GO:0004514">
    <property type="term" value="F:nicotinate-nucleotide diphosphorylase (carboxylating) activity"/>
    <property type="evidence" value="ECO:0007669"/>
    <property type="project" value="UniProtKB-EC"/>
</dbReference>
<keyword evidence="5 6" id="KW-0808">Transferase</keyword>
<dbReference type="PANTHER" id="PTHR32179">
    <property type="entry name" value="NICOTINATE-NUCLEOTIDE PYROPHOSPHORYLASE [CARBOXYLATING]"/>
    <property type="match status" value="1"/>
</dbReference>
<comment type="catalytic activity">
    <reaction evidence="6">
        <text>nicotinate beta-D-ribonucleotide + CO2 + diphosphate = quinolinate + 5-phospho-alpha-D-ribose 1-diphosphate + 2 H(+)</text>
        <dbReference type="Rhea" id="RHEA:12733"/>
        <dbReference type="ChEBI" id="CHEBI:15378"/>
        <dbReference type="ChEBI" id="CHEBI:16526"/>
        <dbReference type="ChEBI" id="CHEBI:29959"/>
        <dbReference type="ChEBI" id="CHEBI:33019"/>
        <dbReference type="ChEBI" id="CHEBI:57502"/>
        <dbReference type="ChEBI" id="CHEBI:58017"/>
        <dbReference type="EC" id="2.4.2.19"/>
    </reaction>
</comment>
<dbReference type="OrthoDB" id="115072at2157"/>
<feature type="binding site" evidence="7">
    <location>
        <position position="184"/>
    </location>
    <ligand>
        <name>substrate</name>
    </ligand>
</feature>
<name>H8I6Z8_METCZ</name>
<sequence length="277" mass="29930">MLSTEELDAYLEEDLGDDDDSNGIVPAVEAFGSIACKEEGVLAGLEEACAVFRHLGLTTATSFVDGQPLKKGDVVLEVRGSARDMMRGERLALNFLGRMSGIATLTAKCISLAPGVRIAATRKTTPGFRKFEKKAVKLAGGDAHRYDLSSAVMIKDNQIRVMGLESAIREAKRSASFTKKIEVEVESIEDAEKAARLGVDIIMFDNMKPATIKEGVKKVKAIDARILLEASGGITLENLADYARTGVDAISLGALTRDARWLDFSMDIRPLIISGHR</sequence>
<dbReference type="CDD" id="cd01572">
    <property type="entry name" value="QPRTase"/>
    <property type="match status" value="1"/>
</dbReference>
<dbReference type="InterPro" id="IPR022412">
    <property type="entry name" value="Quinolinate_PRibosylTrfase_N"/>
</dbReference>
<dbReference type="HOGENOM" id="CLU_039622_2_0_2"/>
<dbReference type="InterPro" id="IPR037128">
    <property type="entry name" value="Quinolinate_PRibosylTase_N_sf"/>
</dbReference>
<comment type="pathway">
    <text evidence="1 6">Cofactor biosynthesis; NAD(+) biosynthesis; nicotinate D-ribonucleotide from quinolinate: step 1/1.</text>
</comment>
<evidence type="ECO:0000256" key="2">
    <source>
        <dbReference type="ARBA" id="ARBA00009400"/>
    </source>
</evidence>
<dbReference type="SUPFAM" id="SSF54675">
    <property type="entry name" value="Nicotinate/Quinolinate PRTase N-terminal domain-like"/>
    <property type="match status" value="1"/>
</dbReference>
<evidence type="ECO:0000256" key="5">
    <source>
        <dbReference type="ARBA" id="ARBA00022679"/>
    </source>
</evidence>
<dbReference type="PIRSF" id="PIRSF006250">
    <property type="entry name" value="NadC_ModD"/>
    <property type="match status" value="1"/>
</dbReference>
<evidence type="ECO:0000313" key="10">
    <source>
        <dbReference type="EMBL" id="AFC99828.1"/>
    </source>
</evidence>
<dbReference type="Gene3D" id="3.90.1170.20">
    <property type="entry name" value="Quinolinate phosphoribosyl transferase, N-terminal domain"/>
    <property type="match status" value="1"/>
</dbReference>
<keyword evidence="3 6" id="KW-0662">Pyridine nucleotide biosynthesis</keyword>
<evidence type="ECO:0000256" key="7">
    <source>
        <dbReference type="PIRSR" id="PIRSR006250-1"/>
    </source>
</evidence>
<evidence type="ECO:0000259" key="9">
    <source>
        <dbReference type="Pfam" id="PF02749"/>
    </source>
</evidence>
<evidence type="ECO:0000256" key="1">
    <source>
        <dbReference type="ARBA" id="ARBA00004893"/>
    </source>
</evidence>
<dbReference type="STRING" id="1041930.Mtc_1072"/>
<feature type="binding site" evidence="7">
    <location>
        <begin position="252"/>
        <end position="254"/>
    </location>
    <ligand>
        <name>substrate</name>
    </ligand>
</feature>
<dbReference type="InterPro" id="IPR027277">
    <property type="entry name" value="NadC/ModD"/>
</dbReference>
<feature type="binding site" evidence="7">
    <location>
        <position position="90"/>
    </location>
    <ligand>
        <name>substrate</name>
    </ligand>
</feature>
<comment type="similarity">
    <text evidence="2 6">Belongs to the NadC/ModD family.</text>
</comment>
<dbReference type="eggNOG" id="arCOG01482">
    <property type="taxonomic scope" value="Archaea"/>
</dbReference>
<keyword evidence="11" id="KW-1185">Reference proteome</keyword>
<dbReference type="KEGG" id="mez:Mtc_1072"/>
<gene>
    <name evidence="10" type="primary">nadC</name>
    <name evidence="10" type="ordered locus">Mtc_1072</name>
</gene>
<dbReference type="Gene3D" id="3.20.20.70">
    <property type="entry name" value="Aldolase class I"/>
    <property type="match status" value="1"/>
</dbReference>
<evidence type="ECO:0000256" key="4">
    <source>
        <dbReference type="ARBA" id="ARBA00022676"/>
    </source>
</evidence>
<organism evidence="10 11">
    <name type="scientific">Methanocella conradii (strain DSM 24694 / JCM 17849 / CGMCC 1.5162 / HZ254)</name>
    <dbReference type="NCBI Taxonomy" id="1041930"/>
    <lineage>
        <taxon>Archaea</taxon>
        <taxon>Methanobacteriati</taxon>
        <taxon>Methanobacteriota</taxon>
        <taxon>Stenosarchaea group</taxon>
        <taxon>Methanomicrobia</taxon>
        <taxon>Methanocellales</taxon>
        <taxon>Methanocellaceae</taxon>
        <taxon>Methanocella</taxon>
    </lineage>
</organism>
<comment type="subunit">
    <text evidence="6">Hexamer formed by 3 homodimers.</text>
</comment>
<feature type="domain" description="Quinolinate phosphoribosyl transferase N-terminal" evidence="9">
    <location>
        <begin position="29"/>
        <end position="100"/>
    </location>
</feature>
<evidence type="ECO:0000256" key="3">
    <source>
        <dbReference type="ARBA" id="ARBA00022642"/>
    </source>
</evidence>
<feature type="domain" description="Quinolinate phosphoribosyl transferase C-terminal" evidence="8">
    <location>
        <begin position="102"/>
        <end position="267"/>
    </location>
</feature>
<dbReference type="GO" id="GO:0034213">
    <property type="term" value="P:quinolinate catabolic process"/>
    <property type="evidence" value="ECO:0007669"/>
    <property type="project" value="TreeGrafter"/>
</dbReference>
<feature type="binding site" evidence="7">
    <location>
        <position position="155"/>
    </location>
    <ligand>
        <name>substrate</name>
    </ligand>
</feature>
<dbReference type="InterPro" id="IPR036068">
    <property type="entry name" value="Nicotinate_pribotase-like_C"/>
</dbReference>
<evidence type="ECO:0000256" key="6">
    <source>
        <dbReference type="PIRNR" id="PIRNR006250"/>
    </source>
</evidence>
<proteinExistence type="inferred from homology"/>
<feature type="binding site" evidence="7">
    <location>
        <begin position="121"/>
        <end position="123"/>
    </location>
    <ligand>
        <name>substrate</name>
    </ligand>
</feature>
<keyword evidence="4 6" id="KW-0328">Glycosyltransferase</keyword>
<reference evidence="10 11" key="1">
    <citation type="journal article" date="2012" name="J. Bacteriol.">
        <title>Complete genome sequence of a thermophilic methanogen, Methanocella conradii HZ254, isolated from Chinese rice field soil.</title>
        <authorList>
            <person name="Lu Z."/>
            <person name="Lu Y."/>
        </authorList>
    </citation>
    <scope>NUCLEOTIDE SEQUENCE [LARGE SCALE GENOMIC DNA]</scope>
    <source>
        <strain evidence="11">DSM 24694 / JCM 17849 / CGMCC 1.5162 / HZ254</strain>
    </source>
</reference>
<dbReference type="RefSeq" id="WP_014405666.1">
    <property type="nucleotide sequence ID" value="NC_017034.1"/>
</dbReference>
<dbReference type="GO" id="GO:0005737">
    <property type="term" value="C:cytoplasm"/>
    <property type="evidence" value="ECO:0007669"/>
    <property type="project" value="TreeGrafter"/>
</dbReference>